<protein>
    <recommendedName>
        <fullName evidence="3">SET domain-containing protein</fullName>
    </recommendedName>
</protein>
<evidence type="ECO:0000259" key="3">
    <source>
        <dbReference type="SMART" id="SM00317"/>
    </source>
</evidence>
<dbReference type="Pfam" id="PF00856">
    <property type="entry name" value="SET"/>
    <property type="match status" value="1"/>
</dbReference>
<feature type="region of interest" description="Disordered" evidence="1">
    <location>
        <begin position="22"/>
        <end position="52"/>
    </location>
</feature>
<feature type="transmembrane region" description="Helical" evidence="2">
    <location>
        <begin position="104"/>
        <end position="123"/>
    </location>
</feature>
<keyword evidence="2" id="KW-0472">Membrane</keyword>
<dbReference type="InterPro" id="IPR046341">
    <property type="entry name" value="SET_dom_sf"/>
</dbReference>
<proteinExistence type="predicted"/>
<sequence length="657" mass="75573">MVKAPRRNSSCQVEKISRPVRECAKKPGEQAEEADEKVERKTKYSREYAQPKETKANKDELNCYKLFPRKNSKTFNMMNLIEMGKFEEKALEGIKMVKQVAGRAVDVVVISTGVALQWAYAIFALQVRMKSLPGDRPLIRMPTDEELMNGSVRLARKRMEYWTCRHMEQMEYCEDALDFSTVQRIKAEKRIESIINAGFRSQTLAAEDSRILLQITDDVRMFVDSGIEDPFKKMTDGMYHEHIKENVVDENEKDLVADHRKLNRFSEEFDCKCTNGCTKDCPCAIMNKAFYEGAIHDPEFIRHYGCSESCNCKGKCKKAFPKPPANSTEIVFHHRTAKGFALVAKQFFAPGEPVAEMRGEYCRTNTAPKLDQYIIDITTNDIEEIYKAYFQHNRQSPDGVGALSPDYEEALKAVIKSGISLNPRNKSSEGRFASSSCLGNTKVNFVHERGVSPTNARVIFTATMPIFPTQEVTWFYSDQYIWEQLRNVCLCGELCCVTNVKLFPFITDAQLLKFHKTIYESQLEQFLENTKFIAMNRRQTAQATNTASLEAKKREKLEQREKEKKKQAMSLAVSEEGEFQQKKRYRQRLDAEQYSLKLIDQDQALIEFLKTANFLAKNLLCPFATAFDRVVFINPLKYGNVGRFLSHSCRPNLEMMR</sequence>
<keyword evidence="2" id="KW-1133">Transmembrane helix</keyword>
<dbReference type="PANTHER" id="PTHR47250:SF5">
    <property type="entry name" value="SET DOMAIN-CONTAINING PROTEIN"/>
    <property type="match status" value="1"/>
</dbReference>
<gene>
    <name evidence="4" type="ORF">L3Y34_012037</name>
</gene>
<dbReference type="PANTHER" id="PTHR47250">
    <property type="entry name" value="HISTONE-LYSINE N-METHYLTRANSFERASE SET-6"/>
    <property type="match status" value="1"/>
</dbReference>
<dbReference type="SUPFAM" id="SSF82199">
    <property type="entry name" value="SET domain"/>
    <property type="match status" value="2"/>
</dbReference>
<dbReference type="SMART" id="SM00317">
    <property type="entry name" value="SET"/>
    <property type="match status" value="1"/>
</dbReference>
<reference evidence="4 5" key="1">
    <citation type="submission" date="2022-05" db="EMBL/GenBank/DDBJ databases">
        <title>Chromosome-level reference genomes for two strains of Caenorhabditis briggsae: an improved platform for comparative genomics.</title>
        <authorList>
            <person name="Stevens L."/>
            <person name="Andersen E.C."/>
        </authorList>
    </citation>
    <scope>NUCLEOTIDE SEQUENCE [LARGE SCALE GENOMIC DNA]</scope>
    <source>
        <strain evidence="4">QX1410_ONT</strain>
        <tissue evidence="4">Whole-organism</tissue>
    </source>
</reference>
<evidence type="ECO:0000256" key="1">
    <source>
        <dbReference type="SAM" id="MobiDB-lite"/>
    </source>
</evidence>
<feature type="compositionally biased region" description="Basic and acidic residues" evidence="1">
    <location>
        <begin position="550"/>
        <end position="564"/>
    </location>
</feature>
<dbReference type="AlphaFoldDB" id="A0AAE8ZW34"/>
<accession>A0AAE8ZW34</accession>
<dbReference type="InterPro" id="IPR001214">
    <property type="entry name" value="SET_dom"/>
</dbReference>
<evidence type="ECO:0000256" key="2">
    <source>
        <dbReference type="SAM" id="Phobius"/>
    </source>
</evidence>
<keyword evidence="2" id="KW-0812">Transmembrane</keyword>
<evidence type="ECO:0000313" key="4">
    <source>
        <dbReference type="EMBL" id="ULT82489.1"/>
    </source>
</evidence>
<name>A0AAE8ZW34_CAEBR</name>
<dbReference type="InterPro" id="IPR053105">
    <property type="entry name" value="Class_V-like_SAM-MTase"/>
</dbReference>
<dbReference type="Gene3D" id="2.170.270.10">
    <property type="entry name" value="SET domain"/>
    <property type="match status" value="2"/>
</dbReference>
<evidence type="ECO:0000313" key="5">
    <source>
        <dbReference type="Proteomes" id="UP000827892"/>
    </source>
</evidence>
<feature type="region of interest" description="Disordered" evidence="1">
    <location>
        <begin position="544"/>
        <end position="564"/>
    </location>
</feature>
<dbReference type="EMBL" id="CP090896">
    <property type="protein sequence ID" value="ULT82489.1"/>
    <property type="molecule type" value="Genomic_DNA"/>
</dbReference>
<dbReference type="Proteomes" id="UP000827892">
    <property type="component" value="Chromosome X"/>
</dbReference>
<feature type="domain" description="SET" evidence="3">
    <location>
        <begin position="326"/>
        <end position="487"/>
    </location>
</feature>
<organism evidence="4 5">
    <name type="scientific">Caenorhabditis briggsae</name>
    <dbReference type="NCBI Taxonomy" id="6238"/>
    <lineage>
        <taxon>Eukaryota</taxon>
        <taxon>Metazoa</taxon>
        <taxon>Ecdysozoa</taxon>
        <taxon>Nematoda</taxon>
        <taxon>Chromadorea</taxon>
        <taxon>Rhabditida</taxon>
        <taxon>Rhabditina</taxon>
        <taxon>Rhabditomorpha</taxon>
        <taxon>Rhabditoidea</taxon>
        <taxon>Rhabditidae</taxon>
        <taxon>Peloderinae</taxon>
        <taxon>Caenorhabditis</taxon>
    </lineage>
</organism>
<feature type="compositionally biased region" description="Basic and acidic residues" evidence="1">
    <location>
        <begin position="37"/>
        <end position="52"/>
    </location>
</feature>